<sequence>MSVLAERDLQALVNAGMATPPRSDGTILLHKRRMNRSSDEENSDLPLLPVTVASDSCFSTIPDTLISQPTLLYLGFTLKKANSIWNKWRNWPYPREIDDDDDDDDPAGPMTFIEVILLQLEPADDCDTYYENDEEWYHFMDRCGINSELQTAIMDPRFTTIRLTNTCLYWLRDTIEIRYLGLQEIQAASHEREMALQRARTRPGGPQQSTTSGQRSISATLRERGGNSIHTSASEFSLRAARTQPGYTILFRGISSARLTRFRQSEEAFRTAELMSLPPTDFLWGTTGGYFALDRDVAIKYALFAKRRSQNGSALLLQFNVPNSAIESLPEGQLITVHWDPSGNDKTWEKLVYYSRNQGSAPNEFGRIALGTTLIIGTIAKKPNSSYGRMRSYEEITENYVFRNKEGRPAVQYVLHGLDVSGLEVRVADS</sequence>
<feature type="region of interest" description="Disordered" evidence="1">
    <location>
        <begin position="195"/>
        <end position="228"/>
    </location>
</feature>
<dbReference type="Proteomes" id="UP000594364">
    <property type="component" value="Chromosome 3"/>
</dbReference>
<evidence type="ECO:0000313" key="2">
    <source>
        <dbReference type="EMBL" id="QPH02149.1"/>
    </source>
</evidence>
<dbReference type="AlphaFoldDB" id="A0A7S9KTE3"/>
<dbReference type="OrthoDB" id="4940875at2759"/>
<accession>A0A7S9KTE3</accession>
<dbReference type="EMBL" id="CP031387">
    <property type="protein sequence ID" value="QPH02149.1"/>
    <property type="molecule type" value="Genomic_DNA"/>
</dbReference>
<name>A0A7S9KTE3_EPIFF</name>
<keyword evidence="3" id="KW-1185">Reference proteome</keyword>
<protein>
    <submittedName>
        <fullName evidence="2">Uncharacterized protein</fullName>
    </submittedName>
</protein>
<evidence type="ECO:0000256" key="1">
    <source>
        <dbReference type="SAM" id="MobiDB-lite"/>
    </source>
</evidence>
<feature type="compositionally biased region" description="Polar residues" evidence="1">
    <location>
        <begin position="206"/>
        <end position="219"/>
    </location>
</feature>
<evidence type="ECO:0000313" key="3">
    <source>
        <dbReference type="Proteomes" id="UP000594364"/>
    </source>
</evidence>
<organism evidence="2 3">
    <name type="scientific">Epichloe festucae (strain Fl1)</name>
    <dbReference type="NCBI Taxonomy" id="877507"/>
    <lineage>
        <taxon>Eukaryota</taxon>
        <taxon>Fungi</taxon>
        <taxon>Dikarya</taxon>
        <taxon>Ascomycota</taxon>
        <taxon>Pezizomycotina</taxon>
        <taxon>Sordariomycetes</taxon>
        <taxon>Hypocreomycetidae</taxon>
        <taxon>Hypocreales</taxon>
        <taxon>Clavicipitaceae</taxon>
        <taxon>Epichloe</taxon>
    </lineage>
</organism>
<gene>
    <name evidence="2" type="ORF">C2857_006355</name>
</gene>
<reference evidence="2 3" key="1">
    <citation type="journal article" date="2018" name="PLoS Genet.">
        <title>Repeat elements organise 3D genome structure and mediate transcription in the filamentous fungus Epichloe festucae.</title>
        <authorList>
            <person name="Winter D.J."/>
            <person name="Ganley A.R.D."/>
            <person name="Young C.A."/>
            <person name="Liachko I."/>
            <person name="Schardl C.L."/>
            <person name="Dupont P.Y."/>
            <person name="Berry D."/>
            <person name="Ram A."/>
            <person name="Scott B."/>
            <person name="Cox M.P."/>
        </authorList>
    </citation>
    <scope>NUCLEOTIDE SEQUENCE [LARGE SCALE GENOMIC DNA]</scope>
    <source>
        <strain evidence="2 3">Fl1</strain>
    </source>
</reference>
<proteinExistence type="predicted"/>